<keyword evidence="4" id="KW-0472">Membrane</keyword>
<reference evidence="9" key="1">
    <citation type="submission" date="2025-08" db="UniProtKB">
        <authorList>
            <consortium name="Ensembl"/>
        </authorList>
    </citation>
    <scope>IDENTIFICATION</scope>
</reference>
<feature type="domain" description="Phospholipid/glycerol acyltransferase" evidence="8">
    <location>
        <begin position="141"/>
        <end position="270"/>
    </location>
</feature>
<keyword evidence="10" id="KW-1185">Reference proteome</keyword>
<comment type="pathway">
    <text evidence="6">Phospholipid metabolism.</text>
</comment>
<keyword evidence="5 7" id="KW-0012">Acyltransferase</keyword>
<proteinExistence type="inferred from homology"/>
<dbReference type="GO" id="GO:0016287">
    <property type="term" value="F:glycerone-phosphate O-acyltransferase activity"/>
    <property type="evidence" value="ECO:0007669"/>
    <property type="project" value="TreeGrafter"/>
</dbReference>
<evidence type="ECO:0000256" key="7">
    <source>
        <dbReference type="PIRNR" id="PIRNR000437"/>
    </source>
</evidence>
<evidence type="ECO:0000256" key="4">
    <source>
        <dbReference type="ARBA" id="ARBA00023136"/>
    </source>
</evidence>
<dbReference type="GO" id="GO:0008611">
    <property type="term" value="P:ether lipid biosynthetic process"/>
    <property type="evidence" value="ECO:0007669"/>
    <property type="project" value="TreeGrafter"/>
</dbReference>
<dbReference type="GO" id="GO:0031966">
    <property type="term" value="C:mitochondrial membrane"/>
    <property type="evidence" value="ECO:0007669"/>
    <property type="project" value="TreeGrafter"/>
</dbReference>
<evidence type="ECO:0000256" key="5">
    <source>
        <dbReference type="ARBA" id="ARBA00023315"/>
    </source>
</evidence>
<dbReference type="SMART" id="SM00563">
    <property type="entry name" value="PlsC"/>
    <property type="match status" value="1"/>
</dbReference>
<dbReference type="PANTHER" id="PTHR12563">
    <property type="entry name" value="GLYCEROL-3-PHOSPHATE ACYLTRANSFERASE"/>
    <property type="match status" value="1"/>
</dbReference>
<protein>
    <recommendedName>
        <fullName evidence="8">Phospholipid/glycerol acyltransferase domain-containing protein</fullName>
    </recommendedName>
</protein>
<dbReference type="CDD" id="cd07993">
    <property type="entry name" value="LPLAT_DHAPAT-like"/>
    <property type="match status" value="1"/>
</dbReference>
<dbReference type="Proteomes" id="UP000261600">
    <property type="component" value="Unplaced"/>
</dbReference>
<dbReference type="STRING" id="43700.ENSMALP00000005678"/>
<dbReference type="InterPro" id="IPR022284">
    <property type="entry name" value="GPAT/DHAPAT"/>
</dbReference>
<evidence type="ECO:0000313" key="10">
    <source>
        <dbReference type="Proteomes" id="UP000261600"/>
    </source>
</evidence>
<dbReference type="GO" id="GO:0005778">
    <property type="term" value="C:peroxisomal membrane"/>
    <property type="evidence" value="ECO:0007669"/>
    <property type="project" value="TreeGrafter"/>
</dbReference>
<dbReference type="SUPFAM" id="SSF69593">
    <property type="entry name" value="Glycerol-3-phosphate (1)-acyltransferase"/>
    <property type="match status" value="1"/>
</dbReference>
<dbReference type="Pfam" id="PF01553">
    <property type="entry name" value="Acyltransferase"/>
    <property type="match status" value="1"/>
</dbReference>
<keyword evidence="3 7" id="KW-0808">Transferase</keyword>
<dbReference type="GO" id="GO:0006631">
    <property type="term" value="P:fatty acid metabolic process"/>
    <property type="evidence" value="ECO:0007669"/>
    <property type="project" value="TreeGrafter"/>
</dbReference>
<dbReference type="Pfam" id="PF19277">
    <property type="entry name" value="GPAT_C"/>
    <property type="match status" value="1"/>
</dbReference>
<evidence type="ECO:0000256" key="2">
    <source>
        <dbReference type="ARBA" id="ARBA00007937"/>
    </source>
</evidence>
<dbReference type="AlphaFoldDB" id="A0A3Q3ILE7"/>
<dbReference type="PIRSF" id="PIRSF000437">
    <property type="entry name" value="GPAT_DHAPAT"/>
    <property type="match status" value="1"/>
</dbReference>
<evidence type="ECO:0000313" key="9">
    <source>
        <dbReference type="Ensembl" id="ENSMALP00000005678.1"/>
    </source>
</evidence>
<dbReference type="PANTHER" id="PTHR12563:SF20">
    <property type="entry name" value="DIHYDROXYACETONE PHOSPHATE ACYLTRANSFERASE"/>
    <property type="match status" value="1"/>
</dbReference>
<evidence type="ECO:0000259" key="8">
    <source>
        <dbReference type="SMART" id="SM00563"/>
    </source>
</evidence>
<evidence type="ECO:0000256" key="6">
    <source>
        <dbReference type="ARBA" id="ARBA00025707"/>
    </source>
</evidence>
<dbReference type="InterPro" id="IPR045520">
    <property type="entry name" value="GPAT/DHAPAT_C"/>
</dbReference>
<name>A0A3Q3ILE7_MONAL</name>
<dbReference type="GO" id="GO:0019432">
    <property type="term" value="P:triglyceride biosynthetic process"/>
    <property type="evidence" value="ECO:0007669"/>
    <property type="project" value="TreeGrafter"/>
</dbReference>
<dbReference type="Ensembl" id="ENSMALT00000005803.1">
    <property type="protein sequence ID" value="ENSMALP00000005678.1"/>
    <property type="gene ID" value="ENSMALG00000004023.1"/>
</dbReference>
<accession>A0A3Q3ILE7</accession>
<dbReference type="InterPro" id="IPR041728">
    <property type="entry name" value="GPAT/DHAPAT_LPLAT"/>
</dbReference>
<evidence type="ECO:0000256" key="3">
    <source>
        <dbReference type="ARBA" id="ARBA00022679"/>
    </source>
</evidence>
<dbReference type="GO" id="GO:0008654">
    <property type="term" value="P:phospholipid biosynthetic process"/>
    <property type="evidence" value="ECO:0007669"/>
    <property type="project" value="TreeGrafter"/>
</dbReference>
<reference evidence="9" key="2">
    <citation type="submission" date="2025-09" db="UniProtKB">
        <authorList>
            <consortium name="Ensembl"/>
        </authorList>
    </citation>
    <scope>IDENTIFICATION</scope>
</reference>
<comment type="subcellular location">
    <subcellularLocation>
        <location evidence="1">Membrane</location>
    </subcellularLocation>
</comment>
<sequence>MPSKTIYSHRDPMLKKRDDFEDILEERRNSSDLRYALRCYTPVLYKGVPPIKASMLKSMVLQSGQIRYIISQVSKEMGRANDDILEEASAILDEMAQRLQLSTVRFFVFTLSKVFKILFRNICVNEEGIQRLQQAIQEHPVVLLPSHRSYMDFLLVSYIMYTYDLALPVIAAGMDFIGMKFIGEMLRMSGAFFLRRSFGGDKLYWAVFSEYVKTMVKNGVAPVEFFLEGTRSRTCKSLTPKLGLLNIVMDPFLKGEVFDISLVPISISYERILEEPLYARELLGVPKPKESTSGLFKARKVLNEDYGSIHVYFGQPVSLRSIAEGRVNRCQFNLIPRHIPRKPSEEIHNFVNDSAYRLVRAQEENMVLKPWALLASLLLQNHHQDQKMEQTQGIALDKLTEQALWLRDVSRQYGAFLLWPDHMPPSEIVSSSLSLHQGLVRISEGRVHLAKAGPGEPQGAVTPEEELWSQAVIVLSCASYRNQAMHIFLRPALLASAIHAATSNKKQEVFNTFSFLRNMFSNEFILCPGATVQDFEEACYLLMKTGALQASQQELVVTEKGHRTLAFLTSMLDPFLQGYQVVCRFLCEEATENLTEKQFIPSIRKFIVKLLLSGSLRYTEVLSFDLQKNALAALLRLGAVQKIKGYVGFESPCVCAWFDWLKQEIQAKNVFFIYLLFFRPSIQIGKLKISINWAKKRCDNSKRHYGKTVLGKNKIS</sequence>
<evidence type="ECO:0000256" key="1">
    <source>
        <dbReference type="ARBA" id="ARBA00004370"/>
    </source>
</evidence>
<dbReference type="GO" id="GO:0004366">
    <property type="term" value="F:glycerol-3-phosphate O-acyltransferase activity"/>
    <property type="evidence" value="ECO:0007669"/>
    <property type="project" value="TreeGrafter"/>
</dbReference>
<comment type="similarity">
    <text evidence="2 7">Belongs to the GPAT/DAPAT family.</text>
</comment>
<dbReference type="InterPro" id="IPR002123">
    <property type="entry name" value="Plipid/glycerol_acylTrfase"/>
</dbReference>
<organism evidence="9 10">
    <name type="scientific">Monopterus albus</name>
    <name type="common">Swamp eel</name>
    <dbReference type="NCBI Taxonomy" id="43700"/>
    <lineage>
        <taxon>Eukaryota</taxon>
        <taxon>Metazoa</taxon>
        <taxon>Chordata</taxon>
        <taxon>Craniata</taxon>
        <taxon>Vertebrata</taxon>
        <taxon>Euteleostomi</taxon>
        <taxon>Actinopterygii</taxon>
        <taxon>Neopterygii</taxon>
        <taxon>Teleostei</taxon>
        <taxon>Neoteleostei</taxon>
        <taxon>Acanthomorphata</taxon>
        <taxon>Anabantaria</taxon>
        <taxon>Synbranchiformes</taxon>
        <taxon>Synbranchidae</taxon>
        <taxon>Monopterus</taxon>
    </lineage>
</organism>